<dbReference type="Pfam" id="PF01403">
    <property type="entry name" value="Sema"/>
    <property type="match status" value="1"/>
</dbReference>
<dbReference type="InterPro" id="IPR031148">
    <property type="entry name" value="Plexin"/>
</dbReference>
<proteinExistence type="predicted"/>
<evidence type="ECO:0000313" key="3">
    <source>
        <dbReference type="Proteomes" id="UP000887563"/>
    </source>
</evidence>
<evidence type="ECO:0000313" key="4">
    <source>
        <dbReference type="WBParaSite" id="Minc3s00844g18013"/>
    </source>
</evidence>
<dbReference type="PROSITE" id="PS51004">
    <property type="entry name" value="SEMA"/>
    <property type="match status" value="1"/>
</dbReference>
<evidence type="ECO:0000256" key="1">
    <source>
        <dbReference type="PROSITE-ProRule" id="PRU00352"/>
    </source>
</evidence>
<dbReference type="CDD" id="cd11236">
    <property type="entry name" value="Sema_plexin_like"/>
    <property type="match status" value="1"/>
</dbReference>
<reference evidence="4" key="1">
    <citation type="submission" date="2022-11" db="UniProtKB">
        <authorList>
            <consortium name="WormBaseParasite"/>
        </authorList>
    </citation>
    <scope>IDENTIFICATION</scope>
</reference>
<name>A0A914LSM8_MELIC</name>
<dbReference type="PANTHER" id="PTHR22625">
    <property type="entry name" value="PLEXIN"/>
    <property type="match status" value="1"/>
</dbReference>
<dbReference type="Gene3D" id="2.130.10.10">
    <property type="entry name" value="YVTN repeat-like/Quinoprotein amine dehydrogenase"/>
    <property type="match status" value="1"/>
</dbReference>
<evidence type="ECO:0000259" key="2">
    <source>
        <dbReference type="PROSITE" id="PS51004"/>
    </source>
</evidence>
<dbReference type="InterPro" id="IPR001627">
    <property type="entry name" value="Semap_dom"/>
</dbReference>
<dbReference type="InterPro" id="IPR015943">
    <property type="entry name" value="WD40/YVTN_repeat-like_dom_sf"/>
</dbReference>
<dbReference type="PANTHER" id="PTHR22625:SF70">
    <property type="entry name" value="PLEXIN A, ISOFORM A"/>
    <property type="match status" value="1"/>
</dbReference>
<dbReference type="GO" id="GO:0017154">
    <property type="term" value="F:semaphorin receptor activity"/>
    <property type="evidence" value="ECO:0007669"/>
    <property type="project" value="InterPro"/>
</dbReference>
<accession>A0A914LSM8</accession>
<dbReference type="InterPro" id="IPR036352">
    <property type="entry name" value="Semap_dom_sf"/>
</dbReference>
<sequence>MFKHTKIFDVPCFSGQDIPNFNNKCQYNHQKQRQTLASKGNPQQQKQNCRTVPTLELSVNQRREPSFKIDKWSIKVENFQKKCPRNLSTFNRLTSKTIFIVLFLLLIISSVQINGEDQQRKQQDEAILAVFRDSYEGHEVELQRMAMDRSTGRLYVGAVNHLYDLSPEGLAIREHALTGPRADSVLCADALNICKEPLVPTDSHIKALAIYPDSNKLIECTSLYQGRCRTRNLSNIRRESDVRFSRPGIVPNDDHSSAQIFVGSGPSTGGSSSQPRVLYVGSTYVPISLGPRDALDVPSVSSISLENGRLFEFTEQSISSGTYMKLDYRRMPFFRIDYIGGFEANGFAYFATRQPKYTPQPDAQPIISKLVRVCTQDPNFYSYTEAPLECEWADQSYNLLQAIYLANAGFDLAATMRLKPTDLVLFGAFARGEGPERNLTTRDSALCAFSLRHIEAKFFENVRVCYNGNTRTNLPWFNSDKMCTATRYPDSEIMCGKDVNSYIGGEIPISARAFLVDRTSLFTSLAISSVQTATVAFIGTSDGVLHKVWLFA</sequence>
<organism evidence="3 4">
    <name type="scientific">Meloidogyne incognita</name>
    <name type="common">Southern root-knot nematode worm</name>
    <name type="synonym">Oxyuris incognita</name>
    <dbReference type="NCBI Taxonomy" id="6306"/>
    <lineage>
        <taxon>Eukaryota</taxon>
        <taxon>Metazoa</taxon>
        <taxon>Ecdysozoa</taxon>
        <taxon>Nematoda</taxon>
        <taxon>Chromadorea</taxon>
        <taxon>Rhabditida</taxon>
        <taxon>Tylenchina</taxon>
        <taxon>Tylenchomorpha</taxon>
        <taxon>Tylenchoidea</taxon>
        <taxon>Meloidogynidae</taxon>
        <taxon>Meloidogyninae</taxon>
        <taxon>Meloidogyne</taxon>
        <taxon>Meloidogyne incognita group</taxon>
    </lineage>
</organism>
<dbReference type="GO" id="GO:0030334">
    <property type="term" value="P:regulation of cell migration"/>
    <property type="evidence" value="ECO:0007669"/>
    <property type="project" value="TreeGrafter"/>
</dbReference>
<dbReference type="AlphaFoldDB" id="A0A914LSM8"/>
<protein>
    <submittedName>
        <fullName evidence="4">Sema domain-containing protein</fullName>
    </submittedName>
</protein>
<comment type="caution">
    <text evidence="1">Lacks conserved residue(s) required for the propagation of feature annotation.</text>
</comment>
<dbReference type="Proteomes" id="UP000887563">
    <property type="component" value="Unplaced"/>
</dbReference>
<dbReference type="SUPFAM" id="SSF101912">
    <property type="entry name" value="Sema domain"/>
    <property type="match status" value="1"/>
</dbReference>
<dbReference type="WBParaSite" id="Minc3s00844g18013">
    <property type="protein sequence ID" value="Minc3s00844g18013"/>
    <property type="gene ID" value="Minc3s00844g18013"/>
</dbReference>
<dbReference type="GO" id="GO:0005886">
    <property type="term" value="C:plasma membrane"/>
    <property type="evidence" value="ECO:0007669"/>
    <property type="project" value="TreeGrafter"/>
</dbReference>
<feature type="domain" description="Sema" evidence="2">
    <location>
        <begin position="110"/>
        <end position="552"/>
    </location>
</feature>
<dbReference type="SMART" id="SM00630">
    <property type="entry name" value="Sema"/>
    <property type="match status" value="1"/>
</dbReference>
<dbReference type="GO" id="GO:0002116">
    <property type="term" value="C:semaphorin receptor complex"/>
    <property type="evidence" value="ECO:0007669"/>
    <property type="project" value="TreeGrafter"/>
</dbReference>
<keyword evidence="3" id="KW-1185">Reference proteome</keyword>